<gene>
    <name evidence="1" type="ORF">LSAT_V11C300107430</name>
</gene>
<comment type="caution">
    <text evidence="1">The sequence shown here is derived from an EMBL/GenBank/DDBJ whole genome shotgun (WGS) entry which is preliminary data.</text>
</comment>
<dbReference type="Proteomes" id="UP000235145">
    <property type="component" value="Unassembled WGS sequence"/>
</dbReference>
<protein>
    <submittedName>
        <fullName evidence="1">Uncharacterized protein</fullName>
    </submittedName>
</protein>
<evidence type="ECO:0000313" key="2">
    <source>
        <dbReference type="Proteomes" id="UP000235145"/>
    </source>
</evidence>
<sequence>MLDLGFCFGFPCKNIVYAIWNKIENGESAPDVEDWVHPCYTLSTWRAMYLNEIDPVNGHLVVRPKRKRKRGVDEPNSQPIKLSKKFLTVTCLKCHNKGHNSRTCKWQGGIGQVRAKGKTRGNRKGVANSAK</sequence>
<reference evidence="1 2" key="1">
    <citation type="journal article" date="2017" name="Nat. Commun.">
        <title>Genome assembly with in vitro proximity ligation data and whole-genome triplication in lettuce.</title>
        <authorList>
            <person name="Reyes-Chin-Wo S."/>
            <person name="Wang Z."/>
            <person name="Yang X."/>
            <person name="Kozik A."/>
            <person name="Arikit S."/>
            <person name="Song C."/>
            <person name="Xia L."/>
            <person name="Froenicke L."/>
            <person name="Lavelle D.O."/>
            <person name="Truco M.J."/>
            <person name="Xia R."/>
            <person name="Zhu S."/>
            <person name="Xu C."/>
            <person name="Xu H."/>
            <person name="Xu X."/>
            <person name="Cox K."/>
            <person name="Korf I."/>
            <person name="Meyers B.C."/>
            <person name="Michelmore R.W."/>
        </authorList>
    </citation>
    <scope>NUCLEOTIDE SEQUENCE [LARGE SCALE GENOMIC DNA]</scope>
    <source>
        <strain evidence="2">cv. Salinas</strain>
        <tissue evidence="1">Seedlings</tissue>
    </source>
</reference>
<accession>A0A9R1W713</accession>
<keyword evidence="2" id="KW-1185">Reference proteome</keyword>
<evidence type="ECO:0000313" key="1">
    <source>
        <dbReference type="EMBL" id="KAJ0217331.1"/>
    </source>
</evidence>
<organism evidence="1 2">
    <name type="scientific">Lactuca sativa</name>
    <name type="common">Garden lettuce</name>
    <dbReference type="NCBI Taxonomy" id="4236"/>
    <lineage>
        <taxon>Eukaryota</taxon>
        <taxon>Viridiplantae</taxon>
        <taxon>Streptophyta</taxon>
        <taxon>Embryophyta</taxon>
        <taxon>Tracheophyta</taxon>
        <taxon>Spermatophyta</taxon>
        <taxon>Magnoliopsida</taxon>
        <taxon>eudicotyledons</taxon>
        <taxon>Gunneridae</taxon>
        <taxon>Pentapetalae</taxon>
        <taxon>asterids</taxon>
        <taxon>campanulids</taxon>
        <taxon>Asterales</taxon>
        <taxon>Asteraceae</taxon>
        <taxon>Cichorioideae</taxon>
        <taxon>Cichorieae</taxon>
        <taxon>Lactucinae</taxon>
        <taxon>Lactuca</taxon>
    </lineage>
</organism>
<name>A0A9R1W713_LACSA</name>
<proteinExistence type="predicted"/>
<dbReference type="EMBL" id="NBSK02000003">
    <property type="protein sequence ID" value="KAJ0217331.1"/>
    <property type="molecule type" value="Genomic_DNA"/>
</dbReference>
<dbReference type="AlphaFoldDB" id="A0A9R1W713"/>